<dbReference type="EMBL" id="UFTF01000001">
    <property type="protein sequence ID" value="SUV45423.1"/>
    <property type="molecule type" value="Genomic_DNA"/>
</dbReference>
<dbReference type="Pfam" id="PF04956">
    <property type="entry name" value="TrbC"/>
    <property type="match status" value="1"/>
</dbReference>
<dbReference type="InterPro" id="IPR007039">
    <property type="entry name" value="TrbC/VirB2"/>
</dbReference>
<evidence type="ECO:0000313" key="4">
    <source>
        <dbReference type="EMBL" id="SUV45423.1"/>
    </source>
</evidence>
<dbReference type="GO" id="GO:0016020">
    <property type="term" value="C:membrane"/>
    <property type="evidence" value="ECO:0007669"/>
    <property type="project" value="UniProtKB-SubCell"/>
</dbReference>
<organism evidence="4 5">
    <name type="scientific">Bartonella doshiae</name>
    <dbReference type="NCBI Taxonomy" id="33044"/>
    <lineage>
        <taxon>Bacteria</taxon>
        <taxon>Pseudomonadati</taxon>
        <taxon>Pseudomonadota</taxon>
        <taxon>Alphaproteobacteria</taxon>
        <taxon>Hyphomicrobiales</taxon>
        <taxon>Bartonellaceae</taxon>
        <taxon>Bartonella</taxon>
    </lineage>
</organism>
<evidence type="ECO:0000313" key="5">
    <source>
        <dbReference type="Proteomes" id="UP000254950"/>
    </source>
</evidence>
<comment type="subcellular location">
    <subcellularLocation>
        <location evidence="1">Membrane</location>
        <topology evidence="1">Multi-pass membrane protein</topology>
    </subcellularLocation>
</comment>
<dbReference type="AlphaFoldDB" id="A0A380ZEN3"/>
<dbReference type="Proteomes" id="UP000254950">
    <property type="component" value="Unassembled WGS sequence"/>
</dbReference>
<feature type="transmembrane region" description="Helical" evidence="2">
    <location>
        <begin position="85"/>
        <end position="104"/>
    </location>
</feature>
<keyword evidence="2" id="KW-0472">Membrane</keyword>
<name>A0A380ZEN3_BARDO</name>
<accession>A0A380ZEN3</accession>
<dbReference type="OrthoDB" id="7211121at2"/>
<feature type="chain" id="PRO_5017070194" evidence="3">
    <location>
        <begin position="32"/>
        <end position="107"/>
    </location>
</feature>
<protein>
    <submittedName>
        <fullName evidence="4">Type IV secretion system protein virB2</fullName>
    </submittedName>
</protein>
<proteinExistence type="predicted"/>
<reference evidence="4 5" key="1">
    <citation type="submission" date="2018-06" db="EMBL/GenBank/DDBJ databases">
        <authorList>
            <consortium name="Pathogen Informatics"/>
            <person name="Doyle S."/>
        </authorList>
    </citation>
    <scope>NUCLEOTIDE SEQUENCE [LARGE SCALE GENOMIC DNA]</scope>
    <source>
        <strain evidence="4 5">NCTC12862</strain>
    </source>
</reference>
<keyword evidence="3" id="KW-0732">Signal</keyword>
<sequence length="107" mass="10875">MSDTLSRNIIFIVIMLLVAVLVISNPSFAAAAVSNSSGLGKVDSVLQSIVNMMTGSTARLIAIICVAAVGIGWMSGFIDLRKAAYCILGIGIVFGAPALVGSLMGGT</sequence>
<feature type="signal peptide" evidence="3">
    <location>
        <begin position="1"/>
        <end position="31"/>
    </location>
</feature>
<keyword evidence="2" id="KW-0812">Transmembrane</keyword>
<gene>
    <name evidence="4" type="primary">virB2</name>
    <name evidence="4" type="ORF">NCTC12862_01161</name>
</gene>
<evidence type="ECO:0000256" key="1">
    <source>
        <dbReference type="ARBA" id="ARBA00004141"/>
    </source>
</evidence>
<evidence type="ECO:0000256" key="2">
    <source>
        <dbReference type="SAM" id="Phobius"/>
    </source>
</evidence>
<keyword evidence="2" id="KW-1133">Transmembrane helix</keyword>
<evidence type="ECO:0000256" key="3">
    <source>
        <dbReference type="SAM" id="SignalP"/>
    </source>
</evidence>
<dbReference type="RefSeq" id="WP_004857382.1">
    <property type="nucleotide sequence ID" value="NZ_CACVBH010000010.1"/>
</dbReference>
<feature type="transmembrane region" description="Helical" evidence="2">
    <location>
        <begin position="53"/>
        <end position="73"/>
    </location>
</feature>